<evidence type="ECO:0000313" key="2">
    <source>
        <dbReference type="EMBL" id="MDR7090273.1"/>
    </source>
</evidence>
<reference evidence="2 3" key="1">
    <citation type="submission" date="2023-07" db="EMBL/GenBank/DDBJ databases">
        <title>Sorghum-associated microbial communities from plants grown in Nebraska, USA.</title>
        <authorList>
            <person name="Schachtman D."/>
        </authorList>
    </citation>
    <scope>NUCLEOTIDE SEQUENCE [LARGE SCALE GENOMIC DNA]</scope>
    <source>
        <strain evidence="2 3">BE190</strain>
    </source>
</reference>
<dbReference type="EMBL" id="JAVDVX010000003">
    <property type="protein sequence ID" value="MDR7090273.1"/>
    <property type="molecule type" value="Genomic_DNA"/>
</dbReference>
<organism evidence="2 3">
    <name type="scientific">Cellvibrio fibrivorans</name>
    <dbReference type="NCBI Taxonomy" id="126350"/>
    <lineage>
        <taxon>Bacteria</taxon>
        <taxon>Pseudomonadati</taxon>
        <taxon>Pseudomonadota</taxon>
        <taxon>Gammaproteobacteria</taxon>
        <taxon>Cellvibrionales</taxon>
        <taxon>Cellvibrionaceae</taxon>
        <taxon>Cellvibrio</taxon>
    </lineage>
</organism>
<evidence type="ECO:0000256" key="1">
    <source>
        <dbReference type="SAM" id="Phobius"/>
    </source>
</evidence>
<evidence type="ECO:0000313" key="3">
    <source>
        <dbReference type="Proteomes" id="UP001253595"/>
    </source>
</evidence>
<name>A0ABU1UYL0_9GAMM</name>
<gene>
    <name evidence="2" type="ORF">J2X05_002295</name>
</gene>
<keyword evidence="1" id="KW-1133">Transmembrane helix</keyword>
<sequence length="86" mass="9713">MDLIAEIKRKNDQLLLQNTVLQQCWCARINTSKFSSFLITFAIAPFIAGAVTQLVLGAKILMSHQLYRVALSGLRFWSQRSIGTKK</sequence>
<comment type="caution">
    <text evidence="2">The sequence shown here is derived from an EMBL/GenBank/DDBJ whole genome shotgun (WGS) entry which is preliminary data.</text>
</comment>
<keyword evidence="3" id="KW-1185">Reference proteome</keyword>
<feature type="transmembrane region" description="Helical" evidence="1">
    <location>
        <begin position="37"/>
        <end position="58"/>
    </location>
</feature>
<protein>
    <submittedName>
        <fullName evidence="2">Uncharacterized protein</fullName>
    </submittedName>
</protein>
<accession>A0ABU1UYL0</accession>
<keyword evidence="1" id="KW-0472">Membrane</keyword>
<proteinExistence type="predicted"/>
<dbReference type="Proteomes" id="UP001253595">
    <property type="component" value="Unassembled WGS sequence"/>
</dbReference>
<keyword evidence="1" id="KW-0812">Transmembrane</keyword>